<dbReference type="InterPro" id="IPR014756">
    <property type="entry name" value="Ig_E-set"/>
</dbReference>
<dbReference type="SUPFAM" id="SSF81296">
    <property type="entry name" value="E set domains"/>
    <property type="match status" value="1"/>
</dbReference>
<comment type="cofactor">
    <cofactor evidence="1">
        <name>Mo-molybdopterin</name>
        <dbReference type="ChEBI" id="CHEBI:71302"/>
    </cofactor>
</comment>
<protein>
    <submittedName>
        <fullName evidence="8">Sulfoxide reductase catalytic subunit YedY</fullName>
        <ecNumber evidence="8">1.8.-.-</ecNumber>
    </submittedName>
</protein>
<evidence type="ECO:0000259" key="6">
    <source>
        <dbReference type="Pfam" id="PF00174"/>
    </source>
</evidence>
<reference evidence="8 9" key="1">
    <citation type="submission" date="2018-08" db="EMBL/GenBank/DDBJ databases">
        <title>Meiothermus granaticius genome AF-68 sequencing project.</title>
        <authorList>
            <person name="Da Costa M.S."/>
            <person name="Albuquerque L."/>
            <person name="Raposo P."/>
            <person name="Froufe H.J.C."/>
            <person name="Barroso C.S."/>
            <person name="Egas C."/>
        </authorList>
    </citation>
    <scope>NUCLEOTIDE SEQUENCE [LARGE SCALE GENOMIC DNA]</scope>
    <source>
        <strain evidence="8 9">AF-68</strain>
    </source>
</reference>
<feature type="transmembrane region" description="Helical" evidence="5">
    <location>
        <begin position="35"/>
        <end position="52"/>
    </location>
</feature>
<evidence type="ECO:0000256" key="5">
    <source>
        <dbReference type="SAM" id="Phobius"/>
    </source>
</evidence>
<keyword evidence="5" id="KW-0812">Transmembrane</keyword>
<dbReference type="GO" id="GO:0043546">
    <property type="term" value="F:molybdopterin cofactor binding"/>
    <property type="evidence" value="ECO:0007669"/>
    <property type="project" value="TreeGrafter"/>
</dbReference>
<keyword evidence="5" id="KW-1133">Transmembrane helix</keyword>
<feature type="transmembrane region" description="Helical" evidence="5">
    <location>
        <begin position="64"/>
        <end position="81"/>
    </location>
</feature>
<dbReference type="Proteomes" id="UP000266178">
    <property type="component" value="Unassembled WGS sequence"/>
</dbReference>
<evidence type="ECO:0000256" key="1">
    <source>
        <dbReference type="ARBA" id="ARBA00001924"/>
    </source>
</evidence>
<dbReference type="OrthoDB" id="9778777at2"/>
<dbReference type="Pfam" id="PF00174">
    <property type="entry name" value="Oxidored_molyb"/>
    <property type="match status" value="1"/>
</dbReference>
<dbReference type="InterPro" id="IPR008335">
    <property type="entry name" value="Mopterin_OxRdtase_euk"/>
</dbReference>
<dbReference type="Pfam" id="PF03404">
    <property type="entry name" value="Mo-co_dimer"/>
    <property type="match status" value="1"/>
</dbReference>
<dbReference type="AlphaFoldDB" id="A0A399FCD1"/>
<dbReference type="GO" id="GO:0020037">
    <property type="term" value="F:heme binding"/>
    <property type="evidence" value="ECO:0007669"/>
    <property type="project" value="TreeGrafter"/>
</dbReference>
<evidence type="ECO:0000256" key="4">
    <source>
        <dbReference type="ARBA" id="ARBA00023002"/>
    </source>
</evidence>
<dbReference type="SUPFAM" id="SSF56524">
    <property type="entry name" value="Oxidoreductase molybdopterin-binding domain"/>
    <property type="match status" value="1"/>
</dbReference>
<evidence type="ECO:0000256" key="3">
    <source>
        <dbReference type="ARBA" id="ARBA00022723"/>
    </source>
</evidence>
<dbReference type="Gene3D" id="3.90.420.10">
    <property type="entry name" value="Oxidoreductase, molybdopterin-binding domain"/>
    <property type="match status" value="1"/>
</dbReference>
<feature type="domain" description="Moybdenum cofactor oxidoreductase dimerisation" evidence="7">
    <location>
        <begin position="373"/>
        <end position="459"/>
    </location>
</feature>
<feature type="transmembrane region" description="Helical" evidence="5">
    <location>
        <begin position="114"/>
        <end position="132"/>
    </location>
</feature>
<dbReference type="PRINTS" id="PR00407">
    <property type="entry name" value="EUMOPTERIN"/>
</dbReference>
<keyword evidence="2" id="KW-0500">Molybdenum</keyword>
<dbReference type="InterPro" id="IPR036374">
    <property type="entry name" value="OxRdtase_Mopterin-bd_sf"/>
</dbReference>
<dbReference type="RefSeq" id="WP_119356156.1">
    <property type="nucleotide sequence ID" value="NZ_BJXM01000013.1"/>
</dbReference>
<dbReference type="GO" id="GO:0006790">
    <property type="term" value="P:sulfur compound metabolic process"/>
    <property type="evidence" value="ECO:0007669"/>
    <property type="project" value="TreeGrafter"/>
</dbReference>
<dbReference type="InterPro" id="IPR005066">
    <property type="entry name" value="MoCF_OxRdtse_dimer"/>
</dbReference>
<feature type="domain" description="Oxidoreductase molybdopterin-binding" evidence="6">
    <location>
        <begin position="211"/>
        <end position="359"/>
    </location>
</feature>
<evidence type="ECO:0000259" key="7">
    <source>
        <dbReference type="Pfam" id="PF03404"/>
    </source>
</evidence>
<keyword evidence="5" id="KW-0472">Membrane</keyword>
<evidence type="ECO:0000313" key="8">
    <source>
        <dbReference type="EMBL" id="RIH93375.1"/>
    </source>
</evidence>
<dbReference type="GO" id="GO:0030151">
    <property type="term" value="F:molybdenum ion binding"/>
    <property type="evidence" value="ECO:0007669"/>
    <property type="project" value="InterPro"/>
</dbReference>
<evidence type="ECO:0000256" key="2">
    <source>
        <dbReference type="ARBA" id="ARBA00022505"/>
    </source>
</evidence>
<dbReference type="GO" id="GO:0008482">
    <property type="term" value="F:sulfite oxidase activity"/>
    <property type="evidence" value="ECO:0007669"/>
    <property type="project" value="TreeGrafter"/>
</dbReference>
<evidence type="ECO:0000313" key="9">
    <source>
        <dbReference type="Proteomes" id="UP000266178"/>
    </source>
</evidence>
<dbReference type="PANTHER" id="PTHR19372">
    <property type="entry name" value="SULFITE REDUCTASE"/>
    <property type="match status" value="1"/>
</dbReference>
<name>A0A399FCD1_9DEIN</name>
<comment type="caution">
    <text evidence="8">The sequence shown here is derived from an EMBL/GenBank/DDBJ whole genome shotgun (WGS) entry which is preliminary data.</text>
</comment>
<proteinExistence type="predicted"/>
<keyword evidence="3" id="KW-0479">Metal-binding</keyword>
<feature type="transmembrane region" description="Helical" evidence="5">
    <location>
        <begin position="88"/>
        <end position="108"/>
    </location>
</feature>
<keyword evidence="9" id="KW-1185">Reference proteome</keyword>
<feature type="transmembrane region" description="Helical" evidence="5">
    <location>
        <begin position="6"/>
        <end position="23"/>
    </location>
</feature>
<accession>A0A399FCD1</accession>
<dbReference type="InterPro" id="IPR000572">
    <property type="entry name" value="OxRdtase_Mopterin-bd_dom"/>
</dbReference>
<dbReference type="PANTHER" id="PTHR19372:SF7">
    <property type="entry name" value="SULFITE OXIDASE, MITOCHONDRIAL"/>
    <property type="match status" value="1"/>
</dbReference>
<organism evidence="8 9">
    <name type="scientific">Meiothermus granaticius NBRC 107808</name>
    <dbReference type="NCBI Taxonomy" id="1227551"/>
    <lineage>
        <taxon>Bacteria</taxon>
        <taxon>Thermotogati</taxon>
        <taxon>Deinococcota</taxon>
        <taxon>Deinococci</taxon>
        <taxon>Thermales</taxon>
        <taxon>Thermaceae</taxon>
        <taxon>Meiothermus</taxon>
    </lineage>
</organism>
<sequence>MRWGDWIWGAAAGGILGAVGLALRGLGVGWPLEGLFAQITYWLGVPATFNLIHKLFGFGDLAKNLAFIGTALLWLFIHPFLMAGLRRWFWAGLTMAFLFYGAFGGWLLGLSSEGWWAAAIYGLLLGTLAWAVRSKARRPAPPTNSARRESLKTLAVLSLGWGVWLSLRAQAQQAVRIIWSKIAGLSPEQTAQKDLYYVSKNVEFLDPRLQGPAYRLEIGGLVDKSLSLNLEEIKALPAVERVSVLTCISNEVGGPLIGNPKWRGVPLQTLLERAGVKSEARFLVWEAADRYIESIPIAEVPPEALLAYAIENPATGKLEDLESKHGYPTRLLLPGRYGMKQPKWLTKITLSANEVPGYWAQRGWSRDAIIRTMSRIDTPTDRAQLKAGEETWIAGVAYAGGRALEHVEVSTDGGKTWQRATLKPPQSKYAWQLWALRWKPAAGNYNLWVRAVEVGGKLQDPTPRDPLPDGATGYHRISVRVV</sequence>
<gene>
    <name evidence="8" type="primary">yedY_1</name>
    <name evidence="8" type="ORF">Mgrana_00631</name>
</gene>
<dbReference type="EMBL" id="QWLB01000006">
    <property type="protein sequence ID" value="RIH93375.1"/>
    <property type="molecule type" value="Genomic_DNA"/>
</dbReference>
<dbReference type="EC" id="1.8.-.-" evidence="8"/>
<dbReference type="Gene3D" id="2.60.40.650">
    <property type="match status" value="1"/>
</dbReference>
<keyword evidence="4 8" id="KW-0560">Oxidoreductase</keyword>